<reference evidence="2" key="2">
    <citation type="submission" date="2020-09" db="EMBL/GenBank/DDBJ databases">
        <authorList>
            <person name="Sun Q."/>
            <person name="Ohkuma M."/>
        </authorList>
    </citation>
    <scope>NUCLEOTIDE SEQUENCE</scope>
    <source>
        <strain evidence="2">JCM 5016</strain>
    </source>
</reference>
<reference evidence="2" key="1">
    <citation type="journal article" date="2014" name="Int. J. Syst. Evol. Microbiol.">
        <title>Complete genome sequence of Corynebacterium casei LMG S-19264T (=DSM 44701T), isolated from a smear-ripened cheese.</title>
        <authorList>
            <consortium name="US DOE Joint Genome Institute (JGI-PGF)"/>
            <person name="Walter F."/>
            <person name="Albersmeier A."/>
            <person name="Kalinowski J."/>
            <person name="Ruckert C."/>
        </authorList>
    </citation>
    <scope>NUCLEOTIDE SEQUENCE</scope>
    <source>
        <strain evidence="2">JCM 5016</strain>
    </source>
</reference>
<dbReference type="AlphaFoldDB" id="A0A918VGD5"/>
<evidence type="ECO:0000313" key="2">
    <source>
        <dbReference type="EMBL" id="GGZ95696.1"/>
    </source>
</evidence>
<comment type="caution">
    <text evidence="2">The sequence shown here is derived from an EMBL/GenBank/DDBJ whole genome shotgun (WGS) entry which is preliminary data.</text>
</comment>
<accession>A0A918VGD5</accession>
<feature type="region of interest" description="Disordered" evidence="1">
    <location>
        <begin position="32"/>
        <end position="54"/>
    </location>
</feature>
<keyword evidence="3" id="KW-1185">Reference proteome</keyword>
<sequence>MHRITAVGGGFAGLTTTIAAALAIAEAGARVTPHGRTGAAGPGQARAGKAVLEP</sequence>
<dbReference type="EMBL" id="BMWH01000015">
    <property type="protein sequence ID" value="GGZ95696.1"/>
    <property type="molecule type" value="Genomic_DNA"/>
</dbReference>
<evidence type="ECO:0000313" key="3">
    <source>
        <dbReference type="Proteomes" id="UP000623010"/>
    </source>
</evidence>
<name>A0A918VGD5_9ACTN</name>
<organism evidence="2 3">
    <name type="scientific">Streptomyces echinoruber</name>
    <dbReference type="NCBI Taxonomy" id="68898"/>
    <lineage>
        <taxon>Bacteria</taxon>
        <taxon>Bacillati</taxon>
        <taxon>Actinomycetota</taxon>
        <taxon>Actinomycetes</taxon>
        <taxon>Kitasatosporales</taxon>
        <taxon>Streptomycetaceae</taxon>
        <taxon>Streptomyces</taxon>
    </lineage>
</organism>
<gene>
    <name evidence="2" type="ORF">GCM10010389_38770</name>
</gene>
<dbReference type="Proteomes" id="UP000623010">
    <property type="component" value="Unassembled WGS sequence"/>
</dbReference>
<evidence type="ECO:0000256" key="1">
    <source>
        <dbReference type="SAM" id="MobiDB-lite"/>
    </source>
</evidence>
<protein>
    <submittedName>
        <fullName evidence="2">Uncharacterized protein</fullName>
    </submittedName>
</protein>
<proteinExistence type="predicted"/>